<dbReference type="AlphaFoldDB" id="A0A6C0LBB4"/>
<reference evidence="1" key="1">
    <citation type="journal article" date="2020" name="Nature">
        <title>Giant virus diversity and host interactions through global metagenomics.</title>
        <authorList>
            <person name="Schulz F."/>
            <person name="Roux S."/>
            <person name="Paez-Espino D."/>
            <person name="Jungbluth S."/>
            <person name="Walsh D.A."/>
            <person name="Denef V.J."/>
            <person name="McMahon K.D."/>
            <person name="Konstantinidis K.T."/>
            <person name="Eloe-Fadrosh E.A."/>
            <person name="Kyrpides N.C."/>
            <person name="Woyke T."/>
        </authorList>
    </citation>
    <scope>NUCLEOTIDE SEQUENCE</scope>
    <source>
        <strain evidence="1">GVMAG-M-3300027763-16</strain>
    </source>
</reference>
<dbReference type="EMBL" id="MN740454">
    <property type="protein sequence ID" value="QHU27355.1"/>
    <property type="molecule type" value="Genomic_DNA"/>
</dbReference>
<evidence type="ECO:0000313" key="1">
    <source>
        <dbReference type="EMBL" id="QHU27355.1"/>
    </source>
</evidence>
<proteinExistence type="predicted"/>
<protein>
    <submittedName>
        <fullName evidence="1">Uncharacterized protein</fullName>
    </submittedName>
</protein>
<organism evidence="1">
    <name type="scientific">viral metagenome</name>
    <dbReference type="NCBI Taxonomy" id="1070528"/>
    <lineage>
        <taxon>unclassified sequences</taxon>
        <taxon>metagenomes</taxon>
        <taxon>organismal metagenomes</taxon>
    </lineage>
</organism>
<sequence length="216" mass="25461">MSDTNERLEDNRLNIIASILEYLKGKQKSREKIKFDGFKYEIIKKISILKNIEKSNSYITNRLDTVLFEYYILYIKDVNELFGAYIIYNTDRKDSGVYHSKIYNLKFMDSEQKTFDILLYNINSKIIESQSSQSSYTVSKQKRLFNPFTSFWNKSSTSSIGGQKLTYKLNGEKIALLHNNKKIQRSIYTKEKGKTKYCKINNKFILLSKLKNKIIK</sequence>
<name>A0A6C0LBB4_9ZZZZ</name>
<accession>A0A6C0LBB4</accession>